<evidence type="ECO:0008006" key="4">
    <source>
        <dbReference type="Google" id="ProtNLM"/>
    </source>
</evidence>
<evidence type="ECO:0000256" key="1">
    <source>
        <dbReference type="SAM" id="MobiDB-lite"/>
    </source>
</evidence>
<organism evidence="2 3">
    <name type="scientific">Stutzerimonas stutzeri</name>
    <name type="common">Pseudomonas stutzeri</name>
    <dbReference type="NCBI Taxonomy" id="316"/>
    <lineage>
        <taxon>Bacteria</taxon>
        <taxon>Pseudomonadati</taxon>
        <taxon>Pseudomonadota</taxon>
        <taxon>Gammaproteobacteria</taxon>
        <taxon>Pseudomonadales</taxon>
        <taxon>Pseudomonadaceae</taxon>
        <taxon>Stutzerimonas</taxon>
    </lineage>
</organism>
<sequence length="62" mass="6693">MKSRLIAITAALPLALTLVGCSPDDEPSALRNVERNQQEYQNTATDPAGPRELSPPSNMTNQ</sequence>
<dbReference type="PROSITE" id="PS51257">
    <property type="entry name" value="PROKAR_LIPOPROTEIN"/>
    <property type="match status" value="1"/>
</dbReference>
<dbReference type="OrthoDB" id="7026838at2"/>
<name>A0A172WM49_STUST</name>
<dbReference type="EMBL" id="CP015641">
    <property type="protein sequence ID" value="ANF24532.1"/>
    <property type="molecule type" value="Genomic_DNA"/>
</dbReference>
<dbReference type="RefSeq" id="WP_045423798.1">
    <property type="nucleotide sequence ID" value="NZ_CP015641.1"/>
</dbReference>
<feature type="region of interest" description="Disordered" evidence="1">
    <location>
        <begin position="24"/>
        <end position="62"/>
    </location>
</feature>
<evidence type="ECO:0000313" key="3">
    <source>
        <dbReference type="Proteomes" id="UP000077787"/>
    </source>
</evidence>
<dbReference type="Proteomes" id="UP000077787">
    <property type="component" value="Chromosome"/>
</dbReference>
<proteinExistence type="predicted"/>
<accession>A0A172WM49</accession>
<reference evidence="2 3" key="1">
    <citation type="submission" date="2016-05" db="EMBL/GenBank/DDBJ databases">
        <title>Genome sequence of Pseudomonas stutzeri 273 and identification of the exopolysaccharide biosynthesis locus.</title>
        <authorList>
            <person name="Wu S."/>
            <person name="Sun C."/>
        </authorList>
    </citation>
    <scope>NUCLEOTIDE SEQUENCE [LARGE SCALE GENOMIC DNA]</scope>
    <source>
        <strain evidence="2 3">273</strain>
    </source>
</reference>
<gene>
    <name evidence="2" type="ORF">PS273GM_04890</name>
</gene>
<evidence type="ECO:0000313" key="2">
    <source>
        <dbReference type="EMBL" id="ANF24532.1"/>
    </source>
</evidence>
<dbReference type="AlphaFoldDB" id="A0A172WM49"/>
<protein>
    <recommendedName>
        <fullName evidence="4">Lipoprotein</fullName>
    </recommendedName>
</protein>